<keyword evidence="8 18" id="KW-0479">Metal-binding</keyword>
<dbReference type="PANTHER" id="PTHR12863">
    <property type="entry name" value="FATTY ACID HYDROXYLASE"/>
    <property type="match status" value="1"/>
</dbReference>
<name>A0A078AD90_STYLE</name>
<dbReference type="InterPro" id="IPR036400">
    <property type="entry name" value="Cyt_B5-like_heme/steroid_sf"/>
</dbReference>
<evidence type="ECO:0000256" key="1">
    <source>
        <dbReference type="ARBA" id="ARBA00004477"/>
    </source>
</evidence>
<dbReference type="GO" id="GO:0006633">
    <property type="term" value="P:fatty acid biosynthetic process"/>
    <property type="evidence" value="ECO:0007669"/>
    <property type="project" value="UniProtKB-KW"/>
</dbReference>
<keyword evidence="9 18" id="KW-0256">Endoplasmic reticulum</keyword>
<evidence type="ECO:0000256" key="18">
    <source>
        <dbReference type="PIRNR" id="PIRNR005149"/>
    </source>
</evidence>
<keyword evidence="5 18" id="KW-0444">Lipid biosynthesis</keyword>
<dbReference type="PROSITE" id="PS00191">
    <property type="entry name" value="CYTOCHROME_B5_1"/>
    <property type="match status" value="1"/>
</dbReference>
<dbReference type="GO" id="GO:0005789">
    <property type="term" value="C:endoplasmic reticulum membrane"/>
    <property type="evidence" value="ECO:0007669"/>
    <property type="project" value="UniProtKB-SubCell"/>
</dbReference>
<dbReference type="SMART" id="SM01117">
    <property type="entry name" value="Cyt-b5"/>
    <property type="match status" value="1"/>
</dbReference>
<keyword evidence="15 18" id="KW-0443">Lipid metabolism</keyword>
<evidence type="ECO:0000256" key="17">
    <source>
        <dbReference type="ARBA" id="ARBA00023160"/>
    </source>
</evidence>
<evidence type="ECO:0000256" key="20">
    <source>
        <dbReference type="SAM" id="Phobius"/>
    </source>
</evidence>
<dbReference type="InParanoid" id="A0A078AD90"/>
<dbReference type="OrthoDB" id="260519at2759"/>
<comment type="subcellular location">
    <subcellularLocation>
        <location evidence="1">Endoplasmic reticulum membrane</location>
        <topology evidence="1">Multi-pass membrane protein</topology>
    </subcellularLocation>
</comment>
<feature type="binding site" evidence="19">
    <location>
        <position position="231"/>
    </location>
    <ligand>
        <name>Zn(2+)</name>
        <dbReference type="ChEBI" id="CHEBI:29105"/>
        <label>1</label>
    </ligand>
</feature>
<evidence type="ECO:0000256" key="2">
    <source>
        <dbReference type="ARBA" id="ARBA00004991"/>
    </source>
</evidence>
<evidence type="ECO:0000256" key="4">
    <source>
        <dbReference type="ARBA" id="ARBA00005747"/>
    </source>
</evidence>
<comment type="pathway">
    <text evidence="2">Sphingolipid metabolism.</text>
</comment>
<dbReference type="InterPro" id="IPR001199">
    <property type="entry name" value="Cyt_B5-like_heme/steroid-bd"/>
</dbReference>
<feature type="binding site" evidence="19">
    <location>
        <position position="206"/>
    </location>
    <ligand>
        <name>Zn(2+)</name>
        <dbReference type="ChEBI" id="CHEBI:29105"/>
        <label>1</label>
    </ligand>
</feature>
<feature type="transmembrane region" description="Helical" evidence="20">
    <location>
        <begin position="242"/>
        <end position="259"/>
    </location>
</feature>
<feature type="binding site" evidence="19">
    <location>
        <position position="211"/>
    </location>
    <ligand>
        <name>Zn(2+)</name>
        <dbReference type="ChEBI" id="CHEBI:29105"/>
        <label>1</label>
    </ligand>
</feature>
<dbReference type="Pfam" id="PF04116">
    <property type="entry name" value="FA_hydroxylase"/>
    <property type="match status" value="1"/>
</dbReference>
<keyword evidence="13 18" id="KW-0560">Oxidoreductase</keyword>
<sequence length="338" mass="39865">MRDFKTEQEVMELYQETKRKIIIFEGTVYDVDNYMGSHPGGSDLIEKYLGQCIDTPFEENGHTNSARFIFRDLEKVGYIVGDETQKGADIANTNIKGLDGYQLKSTLKLDYSKGLYYQMIKANLSWDEYITFINEPKHLVNPIRDIKLFENPFLEFFTMTPWWGIPLGYIAPIVYHSYIAEVTFIEYLLCLFGGIFFWTFGEYILHRFLFHSEDYWLPNHPLVLAHHFMIHGIHHAYPQDRYRLVFPVLPGYIILYGILTRPIDFVLEEHYANALKAGVILGYVIYDMIHYFLHHSSPKKGYFKNLKVYHMQHHYKNGQSGFGVSSKFWDYVFFTKIQ</sequence>
<comment type="similarity">
    <text evidence="4 18">Belongs to the sterol desaturase family. SCS7 subfamily.</text>
</comment>
<dbReference type="InterPro" id="IPR006694">
    <property type="entry name" value="Fatty_acid_hydroxylase"/>
</dbReference>
<evidence type="ECO:0000256" key="11">
    <source>
        <dbReference type="ARBA" id="ARBA00022833"/>
    </source>
</evidence>
<evidence type="ECO:0000256" key="5">
    <source>
        <dbReference type="ARBA" id="ARBA00022516"/>
    </source>
</evidence>
<dbReference type="Proteomes" id="UP000039865">
    <property type="component" value="Unassembled WGS sequence"/>
</dbReference>
<reference evidence="22 23" key="1">
    <citation type="submission" date="2014-06" db="EMBL/GenBank/DDBJ databases">
        <authorList>
            <person name="Swart Estienne"/>
        </authorList>
    </citation>
    <scope>NUCLEOTIDE SEQUENCE [LARGE SCALE GENOMIC DNA]</scope>
    <source>
        <strain evidence="22 23">130c</strain>
    </source>
</reference>
<keyword evidence="6" id="KW-0349">Heme</keyword>
<evidence type="ECO:0000256" key="14">
    <source>
        <dbReference type="ARBA" id="ARBA00023004"/>
    </source>
</evidence>
<keyword evidence="10 18" id="KW-0276">Fatty acid metabolism</keyword>
<evidence type="ECO:0000256" key="10">
    <source>
        <dbReference type="ARBA" id="ARBA00022832"/>
    </source>
</evidence>
<dbReference type="OMA" id="HFVHHDQ"/>
<comment type="function">
    <text evidence="18">Catalyzes stereospecific hydroxylation of free fatty acids at the C-2 position to produce (R)-2-hydroxy fatty acids, which are building blocks of sphingolipids and glycosphingolipids common in neural tissue and epidermis. Plays an essential role in the synthesis of galactosphingolipids of the myelin sheath. Responsible for the synthesis of sphingolipids and glycosphingolipids involved in the formation of epidermal lamellar bodies critical for skin permeability barrier. Participates in the synthesis of glycosphingolipids and a fraction of type II wax diesters in sebaceous gland, specifically regulating hair follicle homeostasis. Involved in the synthesis of sphingolipids of plasma membrane rafts, controlling lipid raft mobility and trafficking of raft-associated proteins.</text>
</comment>
<keyword evidence="16 18" id="KW-0472">Membrane</keyword>
<keyword evidence="23" id="KW-1185">Reference proteome</keyword>
<feature type="binding site" evidence="19">
    <location>
        <position position="235"/>
    </location>
    <ligand>
        <name>Zn(2+)</name>
        <dbReference type="ChEBI" id="CHEBI:29105"/>
        <label>1</label>
    </ligand>
</feature>
<evidence type="ECO:0000256" key="16">
    <source>
        <dbReference type="ARBA" id="ARBA00023136"/>
    </source>
</evidence>
<keyword evidence="17 18" id="KW-0275">Fatty acid biosynthesis</keyword>
<dbReference type="Gene3D" id="3.10.120.10">
    <property type="entry name" value="Cytochrome b5-like heme/steroid binding domain"/>
    <property type="match status" value="1"/>
</dbReference>
<protein>
    <recommendedName>
        <fullName evidence="18">Fatty acid 2-hydroxylase</fullName>
        <ecNumber evidence="18">1.-.-.-</ecNumber>
    </recommendedName>
</protein>
<evidence type="ECO:0000256" key="3">
    <source>
        <dbReference type="ARBA" id="ARBA00005189"/>
    </source>
</evidence>
<organism evidence="22 23">
    <name type="scientific">Stylonychia lemnae</name>
    <name type="common">Ciliate</name>
    <dbReference type="NCBI Taxonomy" id="5949"/>
    <lineage>
        <taxon>Eukaryota</taxon>
        <taxon>Sar</taxon>
        <taxon>Alveolata</taxon>
        <taxon>Ciliophora</taxon>
        <taxon>Intramacronucleata</taxon>
        <taxon>Spirotrichea</taxon>
        <taxon>Stichotrichia</taxon>
        <taxon>Sporadotrichida</taxon>
        <taxon>Oxytrichidae</taxon>
        <taxon>Stylonychinae</taxon>
        <taxon>Stylonychia</taxon>
    </lineage>
</organism>
<dbReference type="PROSITE" id="PS50255">
    <property type="entry name" value="CYTOCHROME_B5_2"/>
    <property type="match status" value="1"/>
</dbReference>
<keyword evidence="11 19" id="KW-0862">Zinc</keyword>
<keyword evidence="14 18" id="KW-0408">Iron</keyword>
<dbReference type="InterPro" id="IPR014430">
    <property type="entry name" value="Scs7"/>
</dbReference>
<dbReference type="EC" id="1.-.-.-" evidence="18"/>
<gene>
    <name evidence="22" type="primary">Contig18865.g20016</name>
    <name evidence="22" type="ORF">STYLEM_9201</name>
</gene>
<accession>A0A078AD90</accession>
<dbReference type="PIRSF" id="PIRSF005149">
    <property type="entry name" value="IPC-B_HD"/>
    <property type="match status" value="1"/>
</dbReference>
<dbReference type="InterPro" id="IPR018506">
    <property type="entry name" value="Cyt_B5_heme-BS"/>
</dbReference>
<feature type="binding site" evidence="19">
    <location>
        <position position="310"/>
    </location>
    <ligand>
        <name>Zn(2+)</name>
        <dbReference type="ChEBI" id="CHEBI:29105"/>
        <label>1</label>
    </ligand>
</feature>
<feature type="binding site" evidence="19">
    <location>
        <position position="314"/>
    </location>
    <ligand>
        <name>Zn(2+)</name>
        <dbReference type="ChEBI" id="CHEBI:29105"/>
        <label>1</label>
    </ligand>
</feature>
<dbReference type="Pfam" id="PF00173">
    <property type="entry name" value="Cyt-b5"/>
    <property type="match status" value="1"/>
</dbReference>
<feature type="domain" description="Cytochrome b5 heme-binding" evidence="21">
    <location>
        <begin position="2"/>
        <end position="84"/>
    </location>
</feature>
<evidence type="ECO:0000256" key="15">
    <source>
        <dbReference type="ARBA" id="ARBA00023098"/>
    </source>
</evidence>
<proteinExistence type="inferred from homology"/>
<dbReference type="GO" id="GO:0005506">
    <property type="term" value="F:iron ion binding"/>
    <property type="evidence" value="ECO:0007669"/>
    <property type="project" value="UniProtKB-UniRule"/>
</dbReference>
<dbReference type="GO" id="GO:0080132">
    <property type="term" value="F:fatty acid 2-hydroxylase activity"/>
    <property type="evidence" value="ECO:0007669"/>
    <property type="project" value="InterPro"/>
</dbReference>
<keyword evidence="12 20" id="KW-1133">Transmembrane helix</keyword>
<evidence type="ECO:0000313" key="22">
    <source>
        <dbReference type="EMBL" id="CDW80205.1"/>
    </source>
</evidence>
<feature type="transmembrane region" description="Helical" evidence="20">
    <location>
        <begin position="184"/>
        <end position="205"/>
    </location>
</feature>
<dbReference type="EMBL" id="CCKQ01008744">
    <property type="protein sequence ID" value="CDW80205.1"/>
    <property type="molecule type" value="Genomic_DNA"/>
</dbReference>
<dbReference type="PANTHER" id="PTHR12863:SF1">
    <property type="entry name" value="FATTY ACID 2-HYDROXYLASE"/>
    <property type="match status" value="1"/>
</dbReference>
<feature type="binding site" evidence="19">
    <location>
        <position position="313"/>
    </location>
    <ligand>
        <name>Zn(2+)</name>
        <dbReference type="ChEBI" id="CHEBI:29105"/>
        <label>1</label>
    </ligand>
</feature>
<comment type="cofactor">
    <cofactor evidence="18 19">
        <name>Zn(2+)</name>
        <dbReference type="ChEBI" id="CHEBI:29105"/>
    </cofactor>
    <text evidence="18 19">Binds 2 Zn(2+) ions per subunit that likely form a catalytic dimetal center.</text>
</comment>
<feature type="transmembrane region" description="Helical" evidence="20">
    <location>
        <begin position="271"/>
        <end position="293"/>
    </location>
</feature>
<dbReference type="GO" id="GO:0020037">
    <property type="term" value="F:heme binding"/>
    <property type="evidence" value="ECO:0007669"/>
    <property type="project" value="InterPro"/>
</dbReference>
<evidence type="ECO:0000256" key="8">
    <source>
        <dbReference type="ARBA" id="ARBA00022723"/>
    </source>
</evidence>
<dbReference type="AlphaFoldDB" id="A0A078AD90"/>
<evidence type="ECO:0000259" key="21">
    <source>
        <dbReference type="PROSITE" id="PS50255"/>
    </source>
</evidence>
<evidence type="ECO:0000256" key="19">
    <source>
        <dbReference type="PIRSR" id="PIRSR005149-1"/>
    </source>
</evidence>
<feature type="binding site" evidence="19">
    <location>
        <position position="290"/>
    </location>
    <ligand>
        <name>Zn(2+)</name>
        <dbReference type="ChEBI" id="CHEBI:29105"/>
        <label>1</label>
    </ligand>
</feature>
<feature type="transmembrane region" description="Helical" evidence="20">
    <location>
        <begin position="153"/>
        <end position="178"/>
    </location>
</feature>
<evidence type="ECO:0000313" key="23">
    <source>
        <dbReference type="Proteomes" id="UP000039865"/>
    </source>
</evidence>
<feature type="binding site" evidence="19">
    <location>
        <position position="234"/>
    </location>
    <ligand>
        <name>Zn(2+)</name>
        <dbReference type="ChEBI" id="CHEBI:29105"/>
        <label>1</label>
    </ligand>
</feature>
<evidence type="ECO:0000256" key="12">
    <source>
        <dbReference type="ARBA" id="ARBA00022989"/>
    </source>
</evidence>
<feature type="binding site" evidence="19">
    <location>
        <position position="294"/>
    </location>
    <ligand>
        <name>Zn(2+)</name>
        <dbReference type="ChEBI" id="CHEBI:29105"/>
        <label>1</label>
    </ligand>
</feature>
<dbReference type="SUPFAM" id="SSF55856">
    <property type="entry name" value="Cytochrome b5-like heme/steroid binding domain"/>
    <property type="match status" value="1"/>
</dbReference>
<evidence type="ECO:0000256" key="6">
    <source>
        <dbReference type="ARBA" id="ARBA00022617"/>
    </source>
</evidence>
<comment type="pathway">
    <text evidence="3">Lipid metabolism.</text>
</comment>
<evidence type="ECO:0000256" key="9">
    <source>
        <dbReference type="ARBA" id="ARBA00022824"/>
    </source>
</evidence>
<evidence type="ECO:0000256" key="7">
    <source>
        <dbReference type="ARBA" id="ARBA00022692"/>
    </source>
</evidence>
<keyword evidence="7 20" id="KW-0812">Transmembrane</keyword>
<evidence type="ECO:0000256" key="13">
    <source>
        <dbReference type="ARBA" id="ARBA00023002"/>
    </source>
</evidence>